<evidence type="ECO:0000256" key="9">
    <source>
        <dbReference type="SAM" id="Phobius"/>
    </source>
</evidence>
<feature type="transmembrane region" description="Helical" evidence="9">
    <location>
        <begin position="91"/>
        <end position="113"/>
    </location>
</feature>
<sequence length="337" mass="37070">MSGFAMGRHHQIKIEPTRAKNPVYTLKRIAGYLKPFGSRLLLAGLLAIAQTLLAVSAPILIGRAVDILWAFLNGSLILSQAGYSLNRTMLLLFIVYAGSWAASAGSFYIMVIVGQKVLFTLRSQVFGKIESLSLRFFDKQETGDMMSRMTNDTEVINRVLSRGITRFASSILTLAGILIAMLTLNLSLALVSFSILPLMIISTLFFSKRVRRAYRRTRKTIGQVSAELEENISGVRVAQAFSRQRENIAGFREVNKANREANIDAETITAAFSPTLDVLSVIGTALVLGYGGYLALHGLITVGIIVAFLQYVRRFFQPVRAISHIWSNMQSAIAGAE</sequence>
<dbReference type="FunFam" id="1.20.1560.10:FF:000011">
    <property type="entry name" value="Multidrug ABC transporter ATP-binding protein"/>
    <property type="match status" value="1"/>
</dbReference>
<evidence type="ECO:0000256" key="7">
    <source>
        <dbReference type="ARBA" id="ARBA00022989"/>
    </source>
</evidence>
<keyword evidence="5" id="KW-0547">Nucleotide-binding</keyword>
<protein>
    <recommendedName>
        <fullName evidence="10">ABC transmembrane type-1 domain-containing protein</fullName>
    </recommendedName>
</protein>
<feature type="transmembrane region" description="Helical" evidence="9">
    <location>
        <begin position="40"/>
        <end position="60"/>
    </location>
</feature>
<evidence type="ECO:0000256" key="3">
    <source>
        <dbReference type="ARBA" id="ARBA00022475"/>
    </source>
</evidence>
<dbReference type="PANTHER" id="PTHR43394">
    <property type="entry name" value="ATP-DEPENDENT PERMEASE MDL1, MITOCHONDRIAL"/>
    <property type="match status" value="1"/>
</dbReference>
<dbReference type="PANTHER" id="PTHR43394:SF1">
    <property type="entry name" value="ATP-BINDING CASSETTE SUB-FAMILY B MEMBER 10, MITOCHONDRIAL"/>
    <property type="match status" value="1"/>
</dbReference>
<dbReference type="GO" id="GO:0005524">
    <property type="term" value="F:ATP binding"/>
    <property type="evidence" value="ECO:0007669"/>
    <property type="project" value="UniProtKB-KW"/>
</dbReference>
<dbReference type="InterPro" id="IPR011527">
    <property type="entry name" value="ABC1_TM_dom"/>
</dbReference>
<keyword evidence="7 9" id="KW-1133">Transmembrane helix</keyword>
<dbReference type="Gene3D" id="1.20.1560.10">
    <property type="entry name" value="ABC transporter type 1, transmembrane domain"/>
    <property type="match status" value="1"/>
</dbReference>
<keyword evidence="4 9" id="KW-0812">Transmembrane</keyword>
<name>A0A0F8ZG16_9ZZZZ</name>
<feature type="non-terminal residue" evidence="11">
    <location>
        <position position="337"/>
    </location>
</feature>
<feature type="transmembrane region" description="Helical" evidence="9">
    <location>
        <begin position="294"/>
        <end position="312"/>
    </location>
</feature>
<dbReference type="AlphaFoldDB" id="A0A0F8ZG16"/>
<keyword evidence="2" id="KW-0813">Transport</keyword>
<feature type="transmembrane region" description="Helical" evidence="9">
    <location>
        <begin position="188"/>
        <end position="206"/>
    </location>
</feature>
<feature type="domain" description="ABC transmembrane type-1" evidence="10">
    <location>
        <begin position="41"/>
        <end position="331"/>
    </location>
</feature>
<evidence type="ECO:0000256" key="2">
    <source>
        <dbReference type="ARBA" id="ARBA00022448"/>
    </source>
</evidence>
<comment type="caution">
    <text evidence="11">The sequence shown here is derived from an EMBL/GenBank/DDBJ whole genome shotgun (WGS) entry which is preliminary data.</text>
</comment>
<gene>
    <name evidence="11" type="ORF">LCGC14_2700190</name>
</gene>
<reference evidence="11" key="1">
    <citation type="journal article" date="2015" name="Nature">
        <title>Complex archaea that bridge the gap between prokaryotes and eukaryotes.</title>
        <authorList>
            <person name="Spang A."/>
            <person name="Saw J.H."/>
            <person name="Jorgensen S.L."/>
            <person name="Zaremba-Niedzwiedzka K."/>
            <person name="Martijn J."/>
            <person name="Lind A.E."/>
            <person name="van Eijk R."/>
            <person name="Schleper C."/>
            <person name="Guy L."/>
            <person name="Ettema T.J."/>
        </authorList>
    </citation>
    <scope>NUCLEOTIDE SEQUENCE</scope>
</reference>
<keyword evidence="3" id="KW-1003">Cell membrane</keyword>
<feature type="transmembrane region" description="Helical" evidence="9">
    <location>
        <begin position="164"/>
        <end position="182"/>
    </location>
</feature>
<evidence type="ECO:0000259" key="10">
    <source>
        <dbReference type="PROSITE" id="PS50929"/>
    </source>
</evidence>
<evidence type="ECO:0000313" key="11">
    <source>
        <dbReference type="EMBL" id="KKK92713.1"/>
    </source>
</evidence>
<dbReference type="PROSITE" id="PS50929">
    <property type="entry name" value="ABC_TM1F"/>
    <property type="match status" value="1"/>
</dbReference>
<dbReference type="CDD" id="cd18545">
    <property type="entry name" value="ABC_6TM_YknV_like"/>
    <property type="match status" value="1"/>
</dbReference>
<dbReference type="Pfam" id="PF00664">
    <property type="entry name" value="ABC_membrane"/>
    <property type="match status" value="1"/>
</dbReference>
<evidence type="ECO:0000256" key="6">
    <source>
        <dbReference type="ARBA" id="ARBA00022840"/>
    </source>
</evidence>
<evidence type="ECO:0000256" key="1">
    <source>
        <dbReference type="ARBA" id="ARBA00004651"/>
    </source>
</evidence>
<dbReference type="InterPro" id="IPR039421">
    <property type="entry name" value="Type_1_exporter"/>
</dbReference>
<dbReference type="GO" id="GO:0015421">
    <property type="term" value="F:ABC-type oligopeptide transporter activity"/>
    <property type="evidence" value="ECO:0007669"/>
    <property type="project" value="TreeGrafter"/>
</dbReference>
<dbReference type="EMBL" id="LAZR01048094">
    <property type="protein sequence ID" value="KKK92713.1"/>
    <property type="molecule type" value="Genomic_DNA"/>
</dbReference>
<keyword evidence="6" id="KW-0067">ATP-binding</keyword>
<evidence type="ECO:0000256" key="8">
    <source>
        <dbReference type="ARBA" id="ARBA00023136"/>
    </source>
</evidence>
<evidence type="ECO:0000256" key="4">
    <source>
        <dbReference type="ARBA" id="ARBA00022692"/>
    </source>
</evidence>
<accession>A0A0F8ZG16</accession>
<comment type="subcellular location">
    <subcellularLocation>
        <location evidence="1">Cell membrane</location>
        <topology evidence="1">Multi-pass membrane protein</topology>
    </subcellularLocation>
</comment>
<dbReference type="InterPro" id="IPR036640">
    <property type="entry name" value="ABC1_TM_sf"/>
</dbReference>
<evidence type="ECO:0000256" key="5">
    <source>
        <dbReference type="ARBA" id="ARBA00022741"/>
    </source>
</evidence>
<organism evidence="11">
    <name type="scientific">marine sediment metagenome</name>
    <dbReference type="NCBI Taxonomy" id="412755"/>
    <lineage>
        <taxon>unclassified sequences</taxon>
        <taxon>metagenomes</taxon>
        <taxon>ecological metagenomes</taxon>
    </lineage>
</organism>
<keyword evidence="8 9" id="KW-0472">Membrane</keyword>
<dbReference type="GO" id="GO:0005886">
    <property type="term" value="C:plasma membrane"/>
    <property type="evidence" value="ECO:0007669"/>
    <property type="project" value="UniProtKB-SubCell"/>
</dbReference>
<dbReference type="SUPFAM" id="SSF90123">
    <property type="entry name" value="ABC transporter transmembrane region"/>
    <property type="match status" value="1"/>
</dbReference>
<proteinExistence type="predicted"/>